<name>A0A6A7ZKS0_RHIML</name>
<dbReference type="RefSeq" id="WP_127663018.1">
    <property type="nucleotide sequence ID" value="NZ_RPJR01000114.1"/>
</dbReference>
<reference evidence="1" key="1">
    <citation type="journal article" date="2013" name="Genome Biol.">
        <title>Comparative genomics of the core and accessory genomes of 48 Sinorhizobium strains comprising five genospecies.</title>
        <authorList>
            <person name="Sugawara M."/>
            <person name="Epstein B."/>
            <person name="Badgley B.D."/>
            <person name="Unno T."/>
            <person name="Xu L."/>
            <person name="Reese J."/>
            <person name="Gyaneshwar P."/>
            <person name="Denny R."/>
            <person name="Mudge J."/>
            <person name="Bharti A.K."/>
            <person name="Farmer A.D."/>
            <person name="May G.D."/>
            <person name="Woodward J.E."/>
            <person name="Medigue C."/>
            <person name="Vallenet D."/>
            <person name="Lajus A."/>
            <person name="Rouy Z."/>
            <person name="Martinez-Vaz B."/>
            <person name="Tiffin P."/>
            <person name="Young N.D."/>
            <person name="Sadowsky M.J."/>
        </authorList>
    </citation>
    <scope>NUCLEOTIDE SEQUENCE</scope>
    <source>
        <strain evidence="1">M30</strain>
    </source>
</reference>
<sequence>MSRRRHDLAAFLVGRVKAFAVEEATRSGANISAVARRIGILPSHLFRWRRELSGEGEQSCALL</sequence>
<dbReference type="AlphaFoldDB" id="A0A6A7ZKS0"/>
<gene>
    <name evidence="1" type="ORF">GHK45_05595</name>
</gene>
<comment type="caution">
    <text evidence="1">The sequence shown here is derived from an EMBL/GenBank/DDBJ whole genome shotgun (WGS) entry which is preliminary data.</text>
</comment>
<dbReference type="GO" id="GO:0004803">
    <property type="term" value="F:transposase activity"/>
    <property type="evidence" value="ECO:0007669"/>
    <property type="project" value="InterPro"/>
</dbReference>
<dbReference type="InterPro" id="IPR002514">
    <property type="entry name" value="Transposase_8"/>
</dbReference>
<evidence type="ECO:0000313" key="1">
    <source>
        <dbReference type="EMBL" id="MQW03300.1"/>
    </source>
</evidence>
<dbReference type="SUPFAM" id="SSF48295">
    <property type="entry name" value="TrpR-like"/>
    <property type="match status" value="1"/>
</dbReference>
<dbReference type="InterPro" id="IPR010921">
    <property type="entry name" value="Trp_repressor/repl_initiator"/>
</dbReference>
<accession>A0A6A7ZKS0</accession>
<organism evidence="1">
    <name type="scientific">Rhizobium meliloti</name>
    <name type="common">Ensifer meliloti</name>
    <name type="synonym">Sinorhizobium meliloti</name>
    <dbReference type="NCBI Taxonomy" id="382"/>
    <lineage>
        <taxon>Bacteria</taxon>
        <taxon>Pseudomonadati</taxon>
        <taxon>Pseudomonadota</taxon>
        <taxon>Alphaproteobacteria</taxon>
        <taxon>Hyphomicrobiales</taxon>
        <taxon>Rhizobiaceae</taxon>
        <taxon>Sinorhizobium/Ensifer group</taxon>
        <taxon>Sinorhizobium</taxon>
    </lineage>
</organism>
<protein>
    <submittedName>
        <fullName evidence="1">Transposase</fullName>
    </submittedName>
</protein>
<proteinExistence type="predicted"/>
<dbReference type="GO" id="GO:0006313">
    <property type="term" value="P:DNA transposition"/>
    <property type="evidence" value="ECO:0007669"/>
    <property type="project" value="InterPro"/>
</dbReference>
<dbReference type="Pfam" id="PF01527">
    <property type="entry name" value="HTH_Tnp_1"/>
    <property type="match status" value="1"/>
</dbReference>
<dbReference type="EMBL" id="WISP01000050">
    <property type="protein sequence ID" value="MQW03300.1"/>
    <property type="molecule type" value="Genomic_DNA"/>
</dbReference>
<dbReference type="GO" id="GO:0043565">
    <property type="term" value="F:sequence-specific DNA binding"/>
    <property type="evidence" value="ECO:0007669"/>
    <property type="project" value="InterPro"/>
</dbReference>